<dbReference type="Gene3D" id="1.25.40.10">
    <property type="entry name" value="Tetratricopeptide repeat domain"/>
    <property type="match status" value="1"/>
</dbReference>
<dbReference type="PROSITE" id="PS50005">
    <property type="entry name" value="TPR"/>
    <property type="match status" value="1"/>
</dbReference>
<evidence type="ECO:0000313" key="2">
    <source>
        <dbReference type="EMBL" id="PZT56954.1"/>
    </source>
</evidence>
<organism evidence="2 3">
    <name type="scientific">Paenibacillus silvae</name>
    <dbReference type="NCBI Taxonomy" id="1325358"/>
    <lineage>
        <taxon>Bacteria</taxon>
        <taxon>Bacillati</taxon>
        <taxon>Bacillota</taxon>
        <taxon>Bacilli</taxon>
        <taxon>Bacillales</taxon>
        <taxon>Paenibacillaceae</taxon>
        <taxon>Paenibacillus</taxon>
    </lineage>
</organism>
<dbReference type="InterPro" id="IPR011990">
    <property type="entry name" value="TPR-like_helical_dom_sf"/>
</dbReference>
<dbReference type="AlphaFoldDB" id="A0A2W6NM80"/>
<dbReference type="EMBL" id="QKWW01000014">
    <property type="protein sequence ID" value="PZT56954.1"/>
    <property type="molecule type" value="Genomic_DNA"/>
</dbReference>
<sequence>MKPKIKISLFHLSSSGSNNYHLFHNTPEYLLEKYDIELLTKHQVLYNSSIDQSDVYITTHGEYVSVYDKINIDLWHGFPLKGMAKMDKNETVPDESIQNHWSKVDMIMSYSTMYNTAMNACNGANIAKYRITGVPRNDALLSSKSKDELKKLFPDISKTDQVIFFMPTFRKSIINPNKVEGSKNSENLLGILEYNRDQLQSFLKANNLKLILKLHPFEEEYFQNELADIRSEQILTLNDQDLAHYNLDLYNVLGAGDMLITDYSSVYIDYLLLNRPIIFTPVDLEEYKENRGLLFEPYDFWTPGPKVYTQPDLQNAIERYIVDKDYYGEERNTLLNLFHFYKDDQSSNRIWTEIDRYIEENLEIIHSRRAHMREHKELQSKIKQTIQQMIENGYLAQANEAIQQYLVDNPADPDIFAMNGMLHLMNGDSAEAIQSFLRGHQHFPWDEDLLYNLGYVYESIGDIELAHSYYQQSLDQSRKPELNKIINEKLKTFNTLR</sequence>
<dbReference type="Pfam" id="PF04464">
    <property type="entry name" value="Glyphos_transf"/>
    <property type="match status" value="1"/>
</dbReference>
<dbReference type="InterPro" id="IPR007554">
    <property type="entry name" value="Glycerophosphate_synth"/>
</dbReference>
<dbReference type="InterPro" id="IPR043148">
    <property type="entry name" value="TagF_C"/>
</dbReference>
<dbReference type="Proteomes" id="UP000249204">
    <property type="component" value="Unassembled WGS sequence"/>
</dbReference>
<proteinExistence type="predicted"/>
<name>A0A2W6NM80_9BACL</name>
<evidence type="ECO:0000256" key="1">
    <source>
        <dbReference type="PROSITE-ProRule" id="PRU00339"/>
    </source>
</evidence>
<dbReference type="RefSeq" id="WP_111269116.1">
    <property type="nucleotide sequence ID" value="NZ_QKWW01000014.1"/>
</dbReference>
<dbReference type="Gene3D" id="3.40.50.12580">
    <property type="match status" value="1"/>
</dbReference>
<dbReference type="InterPro" id="IPR051612">
    <property type="entry name" value="Teichoic_Acid_Biosynth"/>
</dbReference>
<dbReference type="GO" id="GO:0047355">
    <property type="term" value="F:CDP-glycerol glycerophosphotransferase activity"/>
    <property type="evidence" value="ECO:0007669"/>
    <property type="project" value="InterPro"/>
</dbReference>
<dbReference type="PANTHER" id="PTHR37316">
    <property type="entry name" value="TEICHOIC ACID GLYCEROL-PHOSPHATE PRIMASE"/>
    <property type="match status" value="1"/>
</dbReference>
<protein>
    <submittedName>
        <fullName evidence="2">Uncharacterized protein</fullName>
    </submittedName>
</protein>
<dbReference type="SMART" id="SM00028">
    <property type="entry name" value="TPR"/>
    <property type="match status" value="2"/>
</dbReference>
<dbReference type="GO" id="GO:0016020">
    <property type="term" value="C:membrane"/>
    <property type="evidence" value="ECO:0007669"/>
    <property type="project" value="InterPro"/>
</dbReference>
<comment type="caution">
    <text evidence="2">The sequence shown here is derived from an EMBL/GenBank/DDBJ whole genome shotgun (WGS) entry which is preliminary data.</text>
</comment>
<evidence type="ECO:0000313" key="3">
    <source>
        <dbReference type="Proteomes" id="UP000249204"/>
    </source>
</evidence>
<dbReference type="SUPFAM" id="SSF53756">
    <property type="entry name" value="UDP-Glycosyltransferase/glycogen phosphorylase"/>
    <property type="match status" value="1"/>
</dbReference>
<accession>A0A2W6NM80</accession>
<feature type="repeat" description="TPR" evidence="1">
    <location>
        <begin position="447"/>
        <end position="480"/>
    </location>
</feature>
<dbReference type="SUPFAM" id="SSF48452">
    <property type="entry name" value="TPR-like"/>
    <property type="match status" value="1"/>
</dbReference>
<dbReference type="InterPro" id="IPR019734">
    <property type="entry name" value="TPR_rpt"/>
</dbReference>
<dbReference type="PANTHER" id="PTHR37316:SF3">
    <property type="entry name" value="TEICHOIC ACID GLYCEROL-PHOSPHATE TRANSFERASE"/>
    <property type="match status" value="1"/>
</dbReference>
<reference evidence="2 3" key="1">
    <citation type="submission" date="2018-06" db="EMBL/GenBank/DDBJ databases">
        <title>Isolation of heavy metals resistant Paenibacillus silvae NC2 from Gold-Copper mine in ZiJin, China.</title>
        <authorList>
            <person name="Xu J."/>
            <person name="Mazhar H.S."/>
            <person name="Rensing C."/>
        </authorList>
    </citation>
    <scope>NUCLEOTIDE SEQUENCE [LARGE SCALE GENOMIC DNA]</scope>
    <source>
        <strain evidence="2 3">NC2</strain>
    </source>
</reference>
<gene>
    <name evidence="2" type="ORF">DN757_04765</name>
</gene>
<keyword evidence="1" id="KW-0802">TPR repeat</keyword>